<feature type="region of interest" description="Disordered" evidence="2">
    <location>
        <begin position="484"/>
        <end position="503"/>
    </location>
</feature>
<feature type="compositionally biased region" description="Basic and acidic residues" evidence="2">
    <location>
        <begin position="413"/>
        <end position="424"/>
    </location>
</feature>
<dbReference type="InterPro" id="IPR016197">
    <property type="entry name" value="Chromo-like_dom_sf"/>
</dbReference>
<feature type="compositionally biased region" description="Polar residues" evidence="2">
    <location>
        <begin position="1"/>
        <end position="10"/>
    </location>
</feature>
<dbReference type="Pfam" id="PF11496">
    <property type="entry name" value="HDA2-3"/>
    <property type="match status" value="1"/>
</dbReference>
<feature type="region of interest" description="Disordered" evidence="2">
    <location>
        <begin position="1287"/>
        <end position="1356"/>
    </location>
</feature>
<evidence type="ECO:0000313" key="5">
    <source>
        <dbReference type="Proteomes" id="UP001152300"/>
    </source>
</evidence>
<feature type="compositionally biased region" description="Polar residues" evidence="2">
    <location>
        <begin position="111"/>
        <end position="123"/>
    </location>
</feature>
<feature type="region of interest" description="Disordered" evidence="2">
    <location>
        <begin position="514"/>
        <end position="545"/>
    </location>
</feature>
<keyword evidence="5" id="KW-1185">Reference proteome</keyword>
<feature type="domain" description="Chromo" evidence="3">
    <location>
        <begin position="53"/>
        <end position="123"/>
    </location>
</feature>
<feature type="compositionally biased region" description="Polar residues" evidence="2">
    <location>
        <begin position="254"/>
        <end position="263"/>
    </location>
</feature>
<feature type="region of interest" description="Disordered" evidence="2">
    <location>
        <begin position="455"/>
        <end position="476"/>
    </location>
</feature>
<dbReference type="InterPro" id="IPR000953">
    <property type="entry name" value="Chromo/chromo_shadow_dom"/>
</dbReference>
<feature type="region of interest" description="Disordered" evidence="2">
    <location>
        <begin position="1"/>
        <end position="51"/>
    </location>
</feature>
<dbReference type="SUPFAM" id="SSF54160">
    <property type="entry name" value="Chromo domain-like"/>
    <property type="match status" value="1"/>
</dbReference>
<comment type="caution">
    <text evidence="4">The sequence shown here is derived from an EMBL/GenBank/DDBJ whole genome shotgun (WGS) entry which is preliminary data.</text>
</comment>
<dbReference type="InterPro" id="IPR021006">
    <property type="entry name" value="Hda2/3"/>
</dbReference>
<dbReference type="GO" id="GO:0070823">
    <property type="term" value="C:HDA1 complex"/>
    <property type="evidence" value="ECO:0007669"/>
    <property type="project" value="InterPro"/>
</dbReference>
<feature type="region of interest" description="Disordered" evidence="2">
    <location>
        <begin position="111"/>
        <end position="137"/>
    </location>
</feature>
<sequence>MDLSNTNRAVESNAPKVTRQRRLKRKNLAESPVRPPSPSEKRLKQKESPLPLYNIKGILSERKIGKTTEFLIDWEDNPETGEPYEPNWEPYSNVTEVAIYEWENKQAINKYKSQSQHTSSQDSEPIRPRKRRKTKILKTPALLEKGQVRNPNKVAGESVGTKNKTREIKDSYEDQESGSGNGLSIVIPLNKDIKPNEYTVFRSSQVSNYSNTQADLQASSPLQVQNSLDSQLALPRRKSAPAFIWDEDIEPGSQYLSGSTSYKPSIPRSASDCEEDPPQSVQPEVSDRARKGIARSSPEVLITQHTDTVDTVTVATEEEQQGDSSNNINQRVPFGKSSIPDSFIIDNSLSSIDLNLVQSAPQEPLTPKPQQHLRSQPLRHNRTASTASEEPSQIPPVTDLSPASRNSISDSQKSFDHSSEEKAGPSESQKQLQSQLSLEIPNSYLVSDPFTKSSQARGVNAHTGSQGRASSLPNDHSQFRTLLSDSQRSQSLPSSTKIDSSSEATWQAAQIVSQVPRTSSQDLNRENSQSQGSQDHVQVDNSQVSEFTTTHPNRYLEGHRHLSNFVSKKHRVIHNHDTRTEIPETQPSASEPSAEAAFPQVLASVESGAHLHNAELQSQEPPLSQGPAELAWSSGRNSPTIHSPYPVEKMSAVGSGASHLAVGERRARSTKSRSPSSMPPRVATAPPTASTNHLLPMRDSITDTSRPRNRAVSMPRSSIESADMSPNILTVRKLGRNEFIIPLPMMTQVRDVYDTTIRNKKNDIISFLGRSSTAPDSDSMDLMIEELKLICDHQDLIVEESSTQSLDDSAQARYAVTISTKFLFIQQFLDSLRAAKVHVVILARDAILPILEALFRWQQYNYSRPDIPGNPGKSEKDLMQITLLPTWIDVRDCIVAPASVVVAFDSSFSASQGGDEYSEILPFDPRNPDKRAPLLWLVITNSIEHVELCVPTTLESSERKDRLVQYVAQTRKFVGRLDTGIYPEPQQAARGAAEYVLDDSVEAEWPIMPMPNIDISLPGHGAFNRQPDSLTQSLFSPVEPISQSGFKRLSNFDALDEDTAIKRQRMTPSRQGREPDSNIMNGNMAELKEIRSLRARCDDYERSIKRIQPKYQRALDEKARYEHENAQAVKRQSEYEKKLEIQDGAAAKLREENASLKNELAVAHNSLATSEVPSIAELQKAKDDLRTAQAEIERLKKGQVSAEKRADYATSLYQENSQQAQEMRNQLTNLQSEREGLQKQASAARIEIQKINNDGIIQQQVDTINELKRELAERERMLESLTRQLESYTNGRRTTRGTSVPRSPRMNNMSPRPRVLGSMAPGSNTASRGNSPAPGVFGGDLFQGGDAGRRFGAHLQ</sequence>
<gene>
    <name evidence="4" type="ORF">OCU04_001198</name>
</gene>
<organism evidence="4 5">
    <name type="scientific">Sclerotinia nivalis</name>
    <dbReference type="NCBI Taxonomy" id="352851"/>
    <lineage>
        <taxon>Eukaryota</taxon>
        <taxon>Fungi</taxon>
        <taxon>Dikarya</taxon>
        <taxon>Ascomycota</taxon>
        <taxon>Pezizomycotina</taxon>
        <taxon>Leotiomycetes</taxon>
        <taxon>Helotiales</taxon>
        <taxon>Sclerotiniaceae</taxon>
        <taxon>Sclerotinia</taxon>
    </lineage>
</organism>
<dbReference type="InterPro" id="IPR038609">
    <property type="entry name" value="HDA1_su2/3_sf"/>
</dbReference>
<reference evidence="4" key="1">
    <citation type="submission" date="2022-11" db="EMBL/GenBank/DDBJ databases">
        <title>Genome Resource of Sclerotinia nivalis Strain SnTB1, a Plant Pathogen Isolated from American Ginseng.</title>
        <authorList>
            <person name="Fan S."/>
        </authorList>
    </citation>
    <scope>NUCLEOTIDE SEQUENCE</scope>
    <source>
        <strain evidence="4">SnTB1</strain>
    </source>
</reference>
<accession>A0A9X0AXM3</accession>
<evidence type="ECO:0000256" key="2">
    <source>
        <dbReference type="SAM" id="MobiDB-lite"/>
    </source>
</evidence>
<dbReference type="GO" id="GO:0006338">
    <property type="term" value="P:chromatin remodeling"/>
    <property type="evidence" value="ECO:0007669"/>
    <property type="project" value="UniProtKB-ARBA"/>
</dbReference>
<dbReference type="OrthoDB" id="3647690at2759"/>
<dbReference type="PROSITE" id="PS50013">
    <property type="entry name" value="CHROMO_2"/>
    <property type="match status" value="1"/>
</dbReference>
<feature type="compositionally biased region" description="Gly residues" evidence="2">
    <location>
        <begin position="1336"/>
        <end position="1346"/>
    </location>
</feature>
<evidence type="ECO:0000313" key="4">
    <source>
        <dbReference type="EMBL" id="KAJ8070836.1"/>
    </source>
</evidence>
<dbReference type="Gene3D" id="3.40.50.12360">
    <property type="match status" value="1"/>
</dbReference>
<evidence type="ECO:0000259" key="3">
    <source>
        <dbReference type="PROSITE" id="PS50013"/>
    </source>
</evidence>
<dbReference type="EMBL" id="JAPEIS010000001">
    <property type="protein sequence ID" value="KAJ8070836.1"/>
    <property type="molecule type" value="Genomic_DNA"/>
</dbReference>
<feature type="region of interest" description="Disordered" evidence="2">
    <location>
        <begin position="149"/>
        <end position="186"/>
    </location>
</feature>
<feature type="region of interest" description="Disordered" evidence="2">
    <location>
        <begin position="361"/>
        <end position="435"/>
    </location>
</feature>
<dbReference type="Proteomes" id="UP001152300">
    <property type="component" value="Unassembled WGS sequence"/>
</dbReference>
<feature type="compositionally biased region" description="Polar residues" evidence="2">
    <location>
        <begin position="1287"/>
        <end position="1310"/>
    </location>
</feature>
<feature type="region of interest" description="Disordered" evidence="2">
    <location>
        <begin position="254"/>
        <end position="295"/>
    </location>
</feature>
<feature type="compositionally biased region" description="Low complexity" evidence="2">
    <location>
        <begin position="426"/>
        <end position="435"/>
    </location>
</feature>
<feature type="region of interest" description="Disordered" evidence="2">
    <location>
        <begin position="615"/>
        <end position="719"/>
    </location>
</feature>
<proteinExistence type="predicted"/>
<name>A0A9X0AXM3_9HELO</name>
<comment type="subunit">
    <text evidence="1">Component of the NuA4 histone acetyltransferase complex.</text>
</comment>
<dbReference type="Gene3D" id="2.40.50.40">
    <property type="match status" value="1"/>
</dbReference>
<feature type="compositionally biased region" description="Polar residues" evidence="2">
    <location>
        <begin position="401"/>
        <end position="412"/>
    </location>
</feature>
<feature type="compositionally biased region" description="Polar residues" evidence="2">
    <location>
        <begin position="1321"/>
        <end position="1330"/>
    </location>
</feature>
<evidence type="ECO:0000256" key="1">
    <source>
        <dbReference type="ARBA" id="ARBA00011353"/>
    </source>
</evidence>
<protein>
    <recommendedName>
        <fullName evidence="3">Chromo domain-containing protein</fullName>
    </recommendedName>
</protein>
<feature type="compositionally biased region" description="Low complexity" evidence="2">
    <location>
        <begin position="484"/>
        <end position="496"/>
    </location>
</feature>